<feature type="compositionally biased region" description="Basic and acidic residues" evidence="1">
    <location>
        <begin position="1052"/>
        <end position="1064"/>
    </location>
</feature>
<feature type="region of interest" description="Disordered" evidence="1">
    <location>
        <begin position="385"/>
        <end position="429"/>
    </location>
</feature>
<gene>
    <name evidence="2" type="ORF">PR048_016176</name>
</gene>
<feature type="region of interest" description="Disordered" evidence="1">
    <location>
        <begin position="1045"/>
        <end position="1071"/>
    </location>
</feature>
<feature type="region of interest" description="Disordered" evidence="1">
    <location>
        <begin position="1138"/>
        <end position="1189"/>
    </location>
</feature>
<organism evidence="2 3">
    <name type="scientific">Dryococelus australis</name>
    <dbReference type="NCBI Taxonomy" id="614101"/>
    <lineage>
        <taxon>Eukaryota</taxon>
        <taxon>Metazoa</taxon>
        <taxon>Ecdysozoa</taxon>
        <taxon>Arthropoda</taxon>
        <taxon>Hexapoda</taxon>
        <taxon>Insecta</taxon>
        <taxon>Pterygota</taxon>
        <taxon>Neoptera</taxon>
        <taxon>Polyneoptera</taxon>
        <taxon>Phasmatodea</taxon>
        <taxon>Verophasmatodea</taxon>
        <taxon>Anareolatae</taxon>
        <taxon>Phasmatidae</taxon>
        <taxon>Eurycanthinae</taxon>
        <taxon>Dryococelus</taxon>
    </lineage>
</organism>
<feature type="region of interest" description="Disordered" evidence="1">
    <location>
        <begin position="1371"/>
        <end position="1402"/>
    </location>
</feature>
<feature type="compositionally biased region" description="Polar residues" evidence="1">
    <location>
        <begin position="1371"/>
        <end position="1382"/>
    </location>
</feature>
<dbReference type="EMBL" id="JARBHB010000005">
    <property type="protein sequence ID" value="KAJ8884319.1"/>
    <property type="molecule type" value="Genomic_DNA"/>
</dbReference>
<evidence type="ECO:0000256" key="1">
    <source>
        <dbReference type="SAM" id="MobiDB-lite"/>
    </source>
</evidence>
<feature type="region of interest" description="Disordered" evidence="1">
    <location>
        <begin position="843"/>
        <end position="890"/>
    </location>
</feature>
<feature type="region of interest" description="Disordered" evidence="1">
    <location>
        <begin position="666"/>
        <end position="701"/>
    </location>
</feature>
<feature type="region of interest" description="Disordered" evidence="1">
    <location>
        <begin position="923"/>
        <end position="942"/>
    </location>
</feature>
<feature type="compositionally biased region" description="Basic and acidic residues" evidence="1">
    <location>
        <begin position="925"/>
        <end position="940"/>
    </location>
</feature>
<name>A0ABQ9HJE2_9NEOP</name>
<feature type="region of interest" description="Disordered" evidence="1">
    <location>
        <begin position="1085"/>
        <end position="1106"/>
    </location>
</feature>
<feature type="compositionally biased region" description="Polar residues" evidence="1">
    <location>
        <begin position="868"/>
        <end position="882"/>
    </location>
</feature>
<dbReference type="Proteomes" id="UP001159363">
    <property type="component" value="Chromosome 4"/>
</dbReference>
<reference evidence="2 3" key="1">
    <citation type="submission" date="2023-02" db="EMBL/GenBank/DDBJ databases">
        <title>LHISI_Scaffold_Assembly.</title>
        <authorList>
            <person name="Stuart O.P."/>
            <person name="Cleave R."/>
            <person name="Magrath M.J.L."/>
            <person name="Mikheyev A.S."/>
        </authorList>
    </citation>
    <scope>NUCLEOTIDE SEQUENCE [LARGE SCALE GENOMIC DNA]</scope>
    <source>
        <strain evidence="2">Daus_M_001</strain>
        <tissue evidence="2">Leg muscle</tissue>
    </source>
</reference>
<feature type="region of interest" description="Disordered" evidence="1">
    <location>
        <begin position="103"/>
        <end position="143"/>
    </location>
</feature>
<comment type="caution">
    <text evidence="2">The sequence shown here is derived from an EMBL/GenBank/DDBJ whole genome shotgun (WGS) entry which is preliminary data.</text>
</comment>
<evidence type="ECO:0000313" key="2">
    <source>
        <dbReference type="EMBL" id="KAJ8884319.1"/>
    </source>
</evidence>
<accession>A0ABQ9HJE2</accession>
<proteinExistence type="predicted"/>
<keyword evidence="3" id="KW-1185">Reference proteome</keyword>
<feature type="compositionally biased region" description="Basic and acidic residues" evidence="1">
    <location>
        <begin position="397"/>
        <end position="406"/>
    </location>
</feature>
<feature type="compositionally biased region" description="Basic and acidic residues" evidence="1">
    <location>
        <begin position="117"/>
        <end position="128"/>
    </location>
</feature>
<feature type="compositionally biased region" description="Polar residues" evidence="1">
    <location>
        <begin position="411"/>
        <end position="420"/>
    </location>
</feature>
<protein>
    <submittedName>
        <fullName evidence="2">Uncharacterized protein</fullName>
    </submittedName>
</protein>
<evidence type="ECO:0000313" key="3">
    <source>
        <dbReference type="Proteomes" id="UP001159363"/>
    </source>
</evidence>
<sequence>MMPEHCGYYGGLRRTAQQAPGDVQLGRRHVETAFRHSTLPSYRRREMQPGLTPYGWYRPFTVNEVSTEQRRNARAGENGDPRGNPLTSDIARHDTHVQKFGAIPPEIEPSSRRQRCVRMDGDEPKRAPEAGYSSSSSSARTQTDKYLIQRAETAERRQLAGGGSGVVGDDDQVILWLRRGKRGELWVARWNQQLETASSACEACAVRGLVQQSADDLSVVSNMHSAAANICSTRTCERTSLGYQIKVMKTRCVKGGYERLRSEVNRNSLRAKLCEEAAVECKSKHKYPEQTRRRTRHDTPHESVREEIWAAINSEALRADEGGLSEYGATSEWRGDPRENPPTNGIVRYESHLRKSGEPAGDRTWFALVRGERPNRSGHHDLVESEYGAASECSSGRNKEIPEKTHRPAVSSGTISTSKNLGPPPPRVSKPVRLGARRVTFRAGDWTQSTQVHVLNSLVFSTITLDVVILSVVPSCQINLESAHLVVEREYCFITHDEASFEVIVCVIYLQQLLKTMDAQFFIRRNSHVRMMSVSDITDDVGRDCWAEWHRLIGRSTGIDDFVVSFASHSCLLRSLPKGTEVERARNYCRGSRLQCTMHTVKREREGGGSHSRPTIKDEVEQLPMENFTCLYNVNNSLKSSTDTIKVLRKVLRTDEAEVKLAPECKGAGNGKSLRKPANQRNRPTRFPQIRKSASCPVGNRAQHRGPFAEESFISTPQVCSLIEAGATSAWNGEGRSLAGNWFFFIPLFGVCSEISGSRGPRDIFQSFLYRANPSGATSMADEILLRLRANPLRLLGRKIMQGDMHCGKEGLGSHGLHFGAMTTSLSVLRASLNYEEQGEVFGRLSGRSPPSPPPGQAQIHPKPATPRVNTVRSQYSGQTAVPNDPLKNSGHDFENRDCPENIGTSGHLRVHRGRGDNLLIDGAAPERKGGGTGVHRENPPKSGIVRYGFHLRKYGSDPAGDWILFDMVGGEQSNRSVTEDPMKLVMTDSLRRCRRRCTLQGSRVPADKSFSSADRGATSDAFREAGSVISFPVAREMWERVSSRKASRRTSLGDRVGEGDRPPMRAQTDTCHSAVRIRLVPPTAVTGEPPLLDGERGRGGTRAGWAPVLASMPTRDDVPEDQKDFNMPPAVVRLHNQPSASCKVGNMDPINSLPGTKRSHGDSKLGNGSRLDYELHKGNQHIQKSSCRTYRVRRKTIAPPLSHHSAPLQALLYIRRKALSDRSWASPKTKSITTRAHLVANAVNGDTVMLKFKREGQARNASIGHLEGRFGEASVGCTGDFIRSLRFLQPYPQLQFATYKTHATGLWKRSGGAQRLNPCPLPVQFWTTPLGGGFARGPPVSPALAFRRCCILTSITLIVSQDLVVKNRPNLTTPSSETSAAVDTDARLATDLGSPRAHEGRENSRCLAQFSRENGLTQQHCLTSAEVMSCIVTRISPRAHSPRHPTPHRPIFHSYPAAKLACRGAPN</sequence>